<dbReference type="EMBL" id="CAKOGL010000011">
    <property type="protein sequence ID" value="CAH2091754.1"/>
    <property type="molecule type" value="Genomic_DNA"/>
</dbReference>
<evidence type="ECO:0000259" key="1">
    <source>
        <dbReference type="Pfam" id="PF18701"/>
    </source>
</evidence>
<gene>
    <name evidence="2" type="ORF">EEDITHA_LOCUS7589</name>
</gene>
<feature type="domain" description="DUF5641" evidence="1">
    <location>
        <begin position="115"/>
        <end position="169"/>
    </location>
</feature>
<dbReference type="Proteomes" id="UP001153954">
    <property type="component" value="Unassembled WGS sequence"/>
</dbReference>
<dbReference type="Pfam" id="PF18701">
    <property type="entry name" value="DUF5641"/>
    <property type="match status" value="1"/>
</dbReference>
<dbReference type="PANTHER" id="PTHR47331">
    <property type="entry name" value="PHD-TYPE DOMAIN-CONTAINING PROTEIN"/>
    <property type="match status" value="1"/>
</dbReference>
<dbReference type="SUPFAM" id="SSF53098">
    <property type="entry name" value="Ribonuclease H-like"/>
    <property type="match status" value="1"/>
</dbReference>
<reference evidence="2" key="1">
    <citation type="submission" date="2022-03" db="EMBL/GenBank/DDBJ databases">
        <authorList>
            <person name="Tunstrom K."/>
        </authorList>
    </citation>
    <scope>NUCLEOTIDE SEQUENCE</scope>
</reference>
<dbReference type="GO" id="GO:0003676">
    <property type="term" value="F:nucleic acid binding"/>
    <property type="evidence" value="ECO:0007669"/>
    <property type="project" value="InterPro"/>
</dbReference>
<proteinExistence type="predicted"/>
<evidence type="ECO:0000313" key="3">
    <source>
        <dbReference type="Proteomes" id="UP001153954"/>
    </source>
</evidence>
<sequence>MYCVEKTQIKADTSTGSATSMTAPFQVTGVDLAGPLYLQGEAFLRTFRRFIARRGRSSIMKSDNGTNFTGTKNLLRDIDWDEAQRQSTIQRIEWKLNVLTAAWWGGFFERLIKYSKVGDIVLIETEDKRIKWPLGLVVETITGNDGINRTAKVRTSAGYKTRPFQRLYRLEIFSSEVEGESDDKSNYENDIGKKFRIVINPSSISTNMSRAEVQESACKKETTDKKISRTGRIIKMPSKYNI</sequence>
<protein>
    <recommendedName>
        <fullName evidence="1">DUF5641 domain-containing protein</fullName>
    </recommendedName>
</protein>
<accession>A0AAU9TYI5</accession>
<evidence type="ECO:0000313" key="2">
    <source>
        <dbReference type="EMBL" id="CAH2091754.1"/>
    </source>
</evidence>
<dbReference type="Gene3D" id="3.30.420.10">
    <property type="entry name" value="Ribonuclease H-like superfamily/Ribonuclease H"/>
    <property type="match status" value="1"/>
</dbReference>
<name>A0AAU9TYI5_EUPED</name>
<dbReference type="InterPro" id="IPR012337">
    <property type="entry name" value="RNaseH-like_sf"/>
</dbReference>
<dbReference type="InterPro" id="IPR036397">
    <property type="entry name" value="RNaseH_sf"/>
</dbReference>
<dbReference type="InterPro" id="IPR040676">
    <property type="entry name" value="DUF5641"/>
</dbReference>
<comment type="caution">
    <text evidence="2">The sequence shown here is derived from an EMBL/GenBank/DDBJ whole genome shotgun (WGS) entry which is preliminary data.</text>
</comment>
<organism evidence="2 3">
    <name type="scientific">Euphydryas editha</name>
    <name type="common">Edith's checkerspot</name>
    <dbReference type="NCBI Taxonomy" id="104508"/>
    <lineage>
        <taxon>Eukaryota</taxon>
        <taxon>Metazoa</taxon>
        <taxon>Ecdysozoa</taxon>
        <taxon>Arthropoda</taxon>
        <taxon>Hexapoda</taxon>
        <taxon>Insecta</taxon>
        <taxon>Pterygota</taxon>
        <taxon>Neoptera</taxon>
        <taxon>Endopterygota</taxon>
        <taxon>Lepidoptera</taxon>
        <taxon>Glossata</taxon>
        <taxon>Ditrysia</taxon>
        <taxon>Papilionoidea</taxon>
        <taxon>Nymphalidae</taxon>
        <taxon>Nymphalinae</taxon>
        <taxon>Euphydryas</taxon>
    </lineage>
</organism>
<dbReference type="AlphaFoldDB" id="A0AAU9TYI5"/>
<keyword evidence="3" id="KW-1185">Reference proteome</keyword>